<evidence type="ECO:0000256" key="8">
    <source>
        <dbReference type="SAM" id="SignalP"/>
    </source>
</evidence>
<dbReference type="GO" id="GO:0004197">
    <property type="term" value="F:cysteine-type endopeptidase activity"/>
    <property type="evidence" value="ECO:0007669"/>
    <property type="project" value="InterPro"/>
</dbReference>
<name>A0A653DDL5_CALMS</name>
<dbReference type="PANTHER" id="PTHR12411">
    <property type="entry name" value="CYSTEINE PROTEASE FAMILY C1-RELATED"/>
    <property type="match status" value="1"/>
</dbReference>
<dbReference type="PROSITE" id="PS00639">
    <property type="entry name" value="THIOL_PROTEASE_HIS"/>
    <property type="match status" value="1"/>
</dbReference>
<evidence type="ECO:0000256" key="7">
    <source>
        <dbReference type="ARBA" id="ARBA00023157"/>
    </source>
</evidence>
<evidence type="ECO:0000256" key="4">
    <source>
        <dbReference type="ARBA" id="ARBA00022801"/>
    </source>
</evidence>
<gene>
    <name evidence="10" type="ORF">CALMAC_LOCUS16679</name>
</gene>
<dbReference type="InterPro" id="IPR000668">
    <property type="entry name" value="Peptidase_C1A_C"/>
</dbReference>
<sequence>MKHLRFFKMRIALLALAAVISTSLAKPEMHPLSDEYIEHLNNKNLPWKAGRNFDRDIPLSYLKRLLGAKTMKVRSGLKTIHHEDNGEDLPKEFDARKHWSNCKSIGVIPDQSGCSSCWAVSAAGVMSDRVCIHSNQTSQLRLSAEDLVECMVEGYGCSGGFVEQAFDFWTDHGVVSGGEYNTTGGCKAYSMPGCSHAHYDTSLPKCKDYPSPKCNKHCDKGSKLKYNEDKHMGNSSYIVEHNERQIQLEIIKNGPVVAVFGVFSDFFNYKSGVYTRDETAKGIGLHAVRVIGYGVEDDKYPYWLAVNSWNDHWGDKGVFKIMRGNNECGFEGEIVGGLP</sequence>
<organism evidence="10 11">
    <name type="scientific">Callosobruchus maculatus</name>
    <name type="common">Southern cowpea weevil</name>
    <name type="synonym">Pulse bruchid</name>
    <dbReference type="NCBI Taxonomy" id="64391"/>
    <lineage>
        <taxon>Eukaryota</taxon>
        <taxon>Metazoa</taxon>
        <taxon>Ecdysozoa</taxon>
        <taxon>Arthropoda</taxon>
        <taxon>Hexapoda</taxon>
        <taxon>Insecta</taxon>
        <taxon>Pterygota</taxon>
        <taxon>Neoptera</taxon>
        <taxon>Endopterygota</taxon>
        <taxon>Coleoptera</taxon>
        <taxon>Polyphaga</taxon>
        <taxon>Cucujiformia</taxon>
        <taxon>Chrysomeloidea</taxon>
        <taxon>Chrysomelidae</taxon>
        <taxon>Bruchinae</taxon>
        <taxon>Bruchini</taxon>
        <taxon>Callosobruchus</taxon>
    </lineage>
</organism>
<keyword evidence="4" id="KW-0378">Hydrolase</keyword>
<dbReference type="GO" id="GO:0006508">
    <property type="term" value="P:proteolysis"/>
    <property type="evidence" value="ECO:0007669"/>
    <property type="project" value="UniProtKB-KW"/>
</dbReference>
<dbReference type="SMART" id="SM00645">
    <property type="entry name" value="Pept_C1"/>
    <property type="match status" value="1"/>
</dbReference>
<dbReference type="FunFam" id="3.90.70.10:FF:000031">
    <property type="entry name" value="Cathepsin B"/>
    <property type="match status" value="1"/>
</dbReference>
<evidence type="ECO:0000256" key="5">
    <source>
        <dbReference type="ARBA" id="ARBA00022807"/>
    </source>
</evidence>
<proteinExistence type="inferred from homology"/>
<comment type="similarity">
    <text evidence="1">Belongs to the peptidase C1 family.</text>
</comment>
<dbReference type="Proteomes" id="UP000410492">
    <property type="component" value="Unassembled WGS sequence"/>
</dbReference>
<accession>A0A653DDL5</accession>
<keyword evidence="7" id="KW-1015">Disulfide bond</keyword>
<dbReference type="InterPro" id="IPR013128">
    <property type="entry name" value="Peptidase_C1A"/>
</dbReference>
<keyword evidence="11" id="KW-1185">Reference proteome</keyword>
<dbReference type="InterPro" id="IPR038765">
    <property type="entry name" value="Papain-like_cys_pep_sf"/>
</dbReference>
<evidence type="ECO:0000256" key="2">
    <source>
        <dbReference type="ARBA" id="ARBA00022670"/>
    </source>
</evidence>
<dbReference type="CDD" id="cd02620">
    <property type="entry name" value="Peptidase_C1A_CathepsinB"/>
    <property type="match status" value="1"/>
</dbReference>
<evidence type="ECO:0000259" key="9">
    <source>
        <dbReference type="SMART" id="SM00645"/>
    </source>
</evidence>
<feature type="signal peptide" evidence="8">
    <location>
        <begin position="1"/>
        <end position="25"/>
    </location>
</feature>
<keyword evidence="6" id="KW-0865">Zymogen</keyword>
<dbReference type="PRINTS" id="PR00705">
    <property type="entry name" value="PAPAIN"/>
</dbReference>
<dbReference type="OrthoDB" id="640249at2759"/>
<dbReference type="SUPFAM" id="SSF54001">
    <property type="entry name" value="Cysteine proteinases"/>
    <property type="match status" value="1"/>
</dbReference>
<feature type="domain" description="Peptidase C1A papain C-terminal" evidence="9">
    <location>
        <begin position="89"/>
        <end position="338"/>
    </location>
</feature>
<dbReference type="Pfam" id="PF08127">
    <property type="entry name" value="Propeptide_C1"/>
    <property type="match status" value="1"/>
</dbReference>
<dbReference type="EMBL" id="CAACVG010011529">
    <property type="protein sequence ID" value="VEN58284.1"/>
    <property type="molecule type" value="Genomic_DNA"/>
</dbReference>
<keyword evidence="3 8" id="KW-0732">Signal</keyword>
<dbReference type="InterPro" id="IPR025660">
    <property type="entry name" value="Pept_his_AS"/>
</dbReference>
<protein>
    <recommendedName>
        <fullName evidence="9">Peptidase C1A papain C-terminal domain-containing protein</fullName>
    </recommendedName>
</protein>
<evidence type="ECO:0000256" key="3">
    <source>
        <dbReference type="ARBA" id="ARBA00022729"/>
    </source>
</evidence>
<evidence type="ECO:0000256" key="6">
    <source>
        <dbReference type="ARBA" id="ARBA00023145"/>
    </source>
</evidence>
<dbReference type="AlphaFoldDB" id="A0A653DDL5"/>
<evidence type="ECO:0000313" key="11">
    <source>
        <dbReference type="Proteomes" id="UP000410492"/>
    </source>
</evidence>
<reference evidence="10 11" key="1">
    <citation type="submission" date="2019-01" db="EMBL/GenBank/DDBJ databases">
        <authorList>
            <person name="Sayadi A."/>
        </authorList>
    </citation>
    <scope>NUCLEOTIDE SEQUENCE [LARGE SCALE GENOMIC DNA]</scope>
</reference>
<evidence type="ECO:0000256" key="1">
    <source>
        <dbReference type="ARBA" id="ARBA00008455"/>
    </source>
</evidence>
<feature type="chain" id="PRO_5025064565" description="Peptidase C1A papain C-terminal domain-containing protein" evidence="8">
    <location>
        <begin position="26"/>
        <end position="339"/>
    </location>
</feature>
<evidence type="ECO:0000313" key="10">
    <source>
        <dbReference type="EMBL" id="VEN58284.1"/>
    </source>
</evidence>
<dbReference type="InterPro" id="IPR012599">
    <property type="entry name" value="Propeptide_C1A"/>
</dbReference>
<dbReference type="Gene3D" id="3.90.70.10">
    <property type="entry name" value="Cysteine proteinases"/>
    <property type="match status" value="1"/>
</dbReference>
<dbReference type="Pfam" id="PF00112">
    <property type="entry name" value="Peptidase_C1"/>
    <property type="match status" value="1"/>
</dbReference>
<keyword evidence="2" id="KW-0645">Protease</keyword>
<keyword evidence="5" id="KW-0788">Thiol protease</keyword>